<accession>A0A4Q7ULI0</accession>
<reference evidence="3 4" key="1">
    <citation type="submission" date="2019-02" db="EMBL/GenBank/DDBJ databases">
        <title>Sequencing the genomes of 1000 actinobacteria strains.</title>
        <authorList>
            <person name="Klenk H.-P."/>
        </authorList>
    </citation>
    <scope>NUCLEOTIDE SEQUENCE [LARGE SCALE GENOMIC DNA]</scope>
    <source>
        <strain evidence="3 4">DSM 45888</strain>
    </source>
</reference>
<evidence type="ECO:0000313" key="4">
    <source>
        <dbReference type="Proteomes" id="UP000293781"/>
    </source>
</evidence>
<name>A0A4Q7ULI0_9ACTN</name>
<feature type="repeat" description="TPR" evidence="1">
    <location>
        <begin position="305"/>
        <end position="338"/>
    </location>
</feature>
<dbReference type="PROSITE" id="PS50005">
    <property type="entry name" value="TPR"/>
    <property type="match status" value="1"/>
</dbReference>
<evidence type="ECO:0000259" key="2">
    <source>
        <dbReference type="Pfam" id="PF03704"/>
    </source>
</evidence>
<evidence type="ECO:0000256" key="1">
    <source>
        <dbReference type="PROSITE-ProRule" id="PRU00339"/>
    </source>
</evidence>
<gene>
    <name evidence="3" type="ORF">EV382_5541</name>
</gene>
<dbReference type="Gene3D" id="1.25.40.10">
    <property type="entry name" value="Tetratricopeptide repeat domain"/>
    <property type="match status" value="1"/>
</dbReference>
<dbReference type="EMBL" id="SHKK01000001">
    <property type="protein sequence ID" value="RZT82236.1"/>
    <property type="molecule type" value="Genomic_DNA"/>
</dbReference>
<protein>
    <submittedName>
        <fullName evidence="3">Tetratricopeptide repeat protein</fullName>
    </submittedName>
</protein>
<keyword evidence="1" id="KW-0802">TPR repeat</keyword>
<dbReference type="InterPro" id="IPR011990">
    <property type="entry name" value="TPR-like_helical_dom_sf"/>
</dbReference>
<feature type="domain" description="Bacterial transcriptional activator" evidence="2">
    <location>
        <begin position="255"/>
        <end position="333"/>
    </location>
</feature>
<dbReference type="RefSeq" id="WP_130406566.1">
    <property type="nucleotide sequence ID" value="NZ_SHKK01000001.1"/>
</dbReference>
<dbReference type="Pfam" id="PF03704">
    <property type="entry name" value="BTAD"/>
    <property type="match status" value="1"/>
</dbReference>
<proteinExistence type="predicted"/>
<dbReference type="OrthoDB" id="3701139at2"/>
<comment type="caution">
    <text evidence="3">The sequence shown here is derived from an EMBL/GenBank/DDBJ whole genome shotgun (WGS) entry which is preliminary data.</text>
</comment>
<dbReference type="AlphaFoldDB" id="A0A4Q7ULI0"/>
<evidence type="ECO:0000313" key="3">
    <source>
        <dbReference type="EMBL" id="RZT82236.1"/>
    </source>
</evidence>
<dbReference type="InterPro" id="IPR005158">
    <property type="entry name" value="BTAD"/>
</dbReference>
<keyword evidence="4" id="KW-1185">Reference proteome</keyword>
<sequence length="385" mass="42496">MADVPSTCPVYIGLAAPGSRSPNHAVVTRTIGRHLVEGDAARLPWFNTSPPPVLRILTAASWGRADAMVLRPDDLPSDLMSDSWRGLVTMLAGGHRRSDAETSVLADLLVRLGFVRSAARLLGIADGQPLSDFEFSSSTARAELGVLSRLLPRSVDLVALAAAASRHVRFAPRQRLAFVNFVMVRHGKAGADSPLLDELFAVGRETLEVMSCNDFDYWMARHTLYRAAAYIPFLRDERERTLELLAQAREAVLAARPRTHLERLSLEDHVFPMYETLARTNVVYGRLNQALEATDELVAISPWDYRTWFAKGQVLLRLGHFEDAIAAYQRVYALGGHPVGQAAYYVGFAHEKLGRTAESVEAYQLSHRVDPTVPAVREKLKGTSG</sequence>
<organism evidence="3 4">
    <name type="scientific">Micromonospora violae</name>
    <dbReference type="NCBI Taxonomy" id="1278207"/>
    <lineage>
        <taxon>Bacteria</taxon>
        <taxon>Bacillati</taxon>
        <taxon>Actinomycetota</taxon>
        <taxon>Actinomycetes</taxon>
        <taxon>Micromonosporales</taxon>
        <taxon>Micromonosporaceae</taxon>
        <taxon>Micromonospora</taxon>
    </lineage>
</organism>
<dbReference type="Proteomes" id="UP000293781">
    <property type="component" value="Unassembled WGS sequence"/>
</dbReference>
<dbReference type="SMART" id="SM00028">
    <property type="entry name" value="TPR"/>
    <property type="match status" value="2"/>
</dbReference>
<dbReference type="InterPro" id="IPR019734">
    <property type="entry name" value="TPR_rpt"/>
</dbReference>
<dbReference type="SUPFAM" id="SSF48452">
    <property type="entry name" value="TPR-like"/>
    <property type="match status" value="1"/>
</dbReference>